<protein>
    <submittedName>
        <fullName evidence="1">Uncharacterized protein</fullName>
    </submittedName>
</protein>
<evidence type="ECO:0000313" key="2">
    <source>
        <dbReference type="Proteomes" id="UP001623660"/>
    </source>
</evidence>
<evidence type="ECO:0000313" key="1">
    <source>
        <dbReference type="EMBL" id="MFL0196429.1"/>
    </source>
</evidence>
<reference evidence="1 2" key="1">
    <citation type="submission" date="2024-11" db="EMBL/GenBank/DDBJ databases">
        <authorList>
            <person name="Heng Y.C."/>
            <person name="Lim A.C.H."/>
            <person name="Lee J.K.Y."/>
            <person name="Kittelmann S."/>
        </authorList>
    </citation>
    <scope>NUCLEOTIDE SEQUENCE [LARGE SCALE GENOMIC DNA]</scope>
    <source>
        <strain evidence="1 2">WILCCON 0269</strain>
    </source>
</reference>
<dbReference type="Proteomes" id="UP001623660">
    <property type="component" value="Unassembled WGS sequence"/>
</dbReference>
<proteinExistence type="predicted"/>
<name>A0ABW8SK86_9CLOT</name>
<gene>
    <name evidence="1" type="ORF">ACJDU8_12810</name>
</gene>
<dbReference type="RefSeq" id="WP_406792541.1">
    <property type="nucleotide sequence ID" value="NZ_JBJHZX010000018.1"/>
</dbReference>
<sequence>MDNGGWIENIVSLYFKDGNTKQIAKIAKQEHKEDVLKKIAQAWEEKAKKAPVMESRGWKFQQAKLM</sequence>
<organism evidence="1 2">
    <name type="scientific">Candidatus Clostridium eludens</name>
    <dbReference type="NCBI Taxonomy" id="3381663"/>
    <lineage>
        <taxon>Bacteria</taxon>
        <taxon>Bacillati</taxon>
        <taxon>Bacillota</taxon>
        <taxon>Clostridia</taxon>
        <taxon>Eubacteriales</taxon>
        <taxon>Clostridiaceae</taxon>
        <taxon>Clostridium</taxon>
    </lineage>
</organism>
<comment type="caution">
    <text evidence="1">The sequence shown here is derived from an EMBL/GenBank/DDBJ whole genome shotgun (WGS) entry which is preliminary data.</text>
</comment>
<keyword evidence="2" id="KW-1185">Reference proteome</keyword>
<accession>A0ABW8SK86</accession>
<dbReference type="EMBL" id="JBJHZX010000018">
    <property type="protein sequence ID" value="MFL0196429.1"/>
    <property type="molecule type" value="Genomic_DNA"/>
</dbReference>